<dbReference type="AlphaFoldDB" id="A0A813JR43"/>
<dbReference type="Pfam" id="PF01535">
    <property type="entry name" value="PPR"/>
    <property type="match status" value="1"/>
</dbReference>
<proteinExistence type="predicted"/>
<dbReference type="EMBL" id="CAJNNW010026743">
    <property type="protein sequence ID" value="CAE8687419.1"/>
    <property type="molecule type" value="Genomic_DNA"/>
</dbReference>
<feature type="non-terminal residue" evidence="2">
    <location>
        <position position="139"/>
    </location>
</feature>
<evidence type="ECO:0008006" key="4">
    <source>
        <dbReference type="Google" id="ProtNLM"/>
    </source>
</evidence>
<dbReference type="InterPro" id="IPR011990">
    <property type="entry name" value="TPR-like_helical_dom_sf"/>
</dbReference>
<dbReference type="InterPro" id="IPR002885">
    <property type="entry name" value="PPR_rpt"/>
</dbReference>
<dbReference type="Gene3D" id="1.25.40.10">
    <property type="entry name" value="Tetratricopeptide repeat domain"/>
    <property type="match status" value="1"/>
</dbReference>
<dbReference type="Proteomes" id="UP000626109">
    <property type="component" value="Unassembled WGS sequence"/>
</dbReference>
<sequence>MTSLRCFLQRASGQPATTWSLSERRQLPPQSSDILQQLLDLGRTPGEDEVFEVLSAELNSWRTNPRRATVILSSLARLRLLHTADNVLTVMLTNSVEANVFHYSAAISACGKGGQWPLALGLLNRMTDMRVIPDEISYN</sequence>
<comment type="caution">
    <text evidence="2">The sequence shown here is derived from an EMBL/GenBank/DDBJ whole genome shotgun (WGS) entry which is preliminary data.</text>
</comment>
<evidence type="ECO:0000313" key="3">
    <source>
        <dbReference type="Proteomes" id="UP000626109"/>
    </source>
</evidence>
<accession>A0A813JR43</accession>
<dbReference type="NCBIfam" id="TIGR00756">
    <property type="entry name" value="PPR"/>
    <property type="match status" value="1"/>
</dbReference>
<name>A0A813JR43_POLGL</name>
<evidence type="ECO:0000313" key="2">
    <source>
        <dbReference type="EMBL" id="CAE8687419.1"/>
    </source>
</evidence>
<feature type="repeat" description="PPR" evidence="1">
    <location>
        <begin position="99"/>
        <end position="133"/>
    </location>
</feature>
<evidence type="ECO:0000256" key="1">
    <source>
        <dbReference type="PROSITE-ProRule" id="PRU00708"/>
    </source>
</evidence>
<reference evidence="2" key="1">
    <citation type="submission" date="2021-02" db="EMBL/GenBank/DDBJ databases">
        <authorList>
            <person name="Dougan E. K."/>
            <person name="Rhodes N."/>
            <person name="Thang M."/>
            <person name="Chan C."/>
        </authorList>
    </citation>
    <scope>NUCLEOTIDE SEQUENCE</scope>
</reference>
<protein>
    <recommendedName>
        <fullName evidence="4">Pentatricopeptide repeat-containing protein</fullName>
    </recommendedName>
</protein>
<organism evidence="2 3">
    <name type="scientific">Polarella glacialis</name>
    <name type="common">Dinoflagellate</name>
    <dbReference type="NCBI Taxonomy" id="89957"/>
    <lineage>
        <taxon>Eukaryota</taxon>
        <taxon>Sar</taxon>
        <taxon>Alveolata</taxon>
        <taxon>Dinophyceae</taxon>
        <taxon>Suessiales</taxon>
        <taxon>Suessiaceae</taxon>
        <taxon>Polarella</taxon>
    </lineage>
</organism>
<gene>
    <name evidence="2" type="ORF">PGLA2088_LOCUS25460</name>
</gene>
<dbReference type="PROSITE" id="PS51375">
    <property type="entry name" value="PPR"/>
    <property type="match status" value="1"/>
</dbReference>